<protein>
    <submittedName>
        <fullName evidence="2">Membrane protein CcdC involved in cytochrome C biogenesis</fullName>
    </submittedName>
</protein>
<keyword evidence="3" id="KW-1185">Reference proteome</keyword>
<proteinExistence type="predicted"/>
<dbReference type="Proteomes" id="UP000536262">
    <property type="component" value="Unassembled WGS sequence"/>
</dbReference>
<evidence type="ECO:0000313" key="3">
    <source>
        <dbReference type="Proteomes" id="UP000536262"/>
    </source>
</evidence>
<gene>
    <name evidence="2" type="ORF">GGR00_004718</name>
</gene>
<dbReference type="AlphaFoldDB" id="A0A7X0FC29"/>
<accession>A0A7X0FC29</accession>
<dbReference type="RefSeq" id="WP_184701423.1">
    <property type="nucleotide sequence ID" value="NZ_BAABEG010000001.1"/>
</dbReference>
<name>A0A7X0FC29_9HYPH</name>
<feature type="transmembrane region" description="Helical" evidence="1">
    <location>
        <begin position="44"/>
        <end position="61"/>
    </location>
</feature>
<keyword evidence="1" id="KW-1133">Transmembrane helix</keyword>
<feature type="transmembrane region" description="Helical" evidence="1">
    <location>
        <begin position="12"/>
        <end position="32"/>
    </location>
</feature>
<evidence type="ECO:0000313" key="2">
    <source>
        <dbReference type="EMBL" id="MBB6356900.1"/>
    </source>
</evidence>
<evidence type="ECO:0000256" key="1">
    <source>
        <dbReference type="SAM" id="Phobius"/>
    </source>
</evidence>
<dbReference type="EMBL" id="JACHOU010000018">
    <property type="protein sequence ID" value="MBB6356900.1"/>
    <property type="molecule type" value="Genomic_DNA"/>
</dbReference>
<sequence>MNSVIRTIHRWTSLVFCLAVASIFAGMAVTTLPEWSYYLPLPPLFVLIPTGIYMFFVPYFNGRGSPVSAAKGSA</sequence>
<organism evidence="2 3">
    <name type="scientific">Aminobacter aganoensis</name>
    <dbReference type="NCBI Taxonomy" id="83264"/>
    <lineage>
        <taxon>Bacteria</taxon>
        <taxon>Pseudomonadati</taxon>
        <taxon>Pseudomonadota</taxon>
        <taxon>Alphaproteobacteria</taxon>
        <taxon>Hyphomicrobiales</taxon>
        <taxon>Phyllobacteriaceae</taxon>
        <taxon>Aminobacter</taxon>
    </lineage>
</organism>
<keyword evidence="1" id="KW-0812">Transmembrane</keyword>
<reference evidence="2 3" key="1">
    <citation type="submission" date="2020-08" db="EMBL/GenBank/DDBJ databases">
        <title>Genomic Encyclopedia of Type Strains, Phase IV (KMG-IV): sequencing the most valuable type-strain genomes for metagenomic binning, comparative biology and taxonomic classification.</title>
        <authorList>
            <person name="Goeker M."/>
        </authorList>
    </citation>
    <scope>NUCLEOTIDE SEQUENCE [LARGE SCALE GENOMIC DNA]</scope>
    <source>
        <strain evidence="2 3">DSM 7051</strain>
    </source>
</reference>
<comment type="caution">
    <text evidence="2">The sequence shown here is derived from an EMBL/GenBank/DDBJ whole genome shotgun (WGS) entry which is preliminary data.</text>
</comment>
<keyword evidence="1" id="KW-0472">Membrane</keyword>